<keyword evidence="3" id="KW-1185">Reference proteome</keyword>
<dbReference type="AlphaFoldDB" id="A0A401TQI7"/>
<evidence type="ECO:0000256" key="1">
    <source>
        <dbReference type="SAM" id="MobiDB-lite"/>
    </source>
</evidence>
<feature type="region of interest" description="Disordered" evidence="1">
    <location>
        <begin position="1"/>
        <end position="49"/>
    </location>
</feature>
<organism evidence="2 3">
    <name type="scientific">Chiloscyllium punctatum</name>
    <name type="common">Brownbanded bambooshark</name>
    <name type="synonym">Hemiscyllium punctatum</name>
    <dbReference type="NCBI Taxonomy" id="137246"/>
    <lineage>
        <taxon>Eukaryota</taxon>
        <taxon>Metazoa</taxon>
        <taxon>Chordata</taxon>
        <taxon>Craniata</taxon>
        <taxon>Vertebrata</taxon>
        <taxon>Chondrichthyes</taxon>
        <taxon>Elasmobranchii</taxon>
        <taxon>Galeomorphii</taxon>
        <taxon>Galeoidea</taxon>
        <taxon>Orectolobiformes</taxon>
        <taxon>Hemiscylliidae</taxon>
        <taxon>Chiloscyllium</taxon>
    </lineage>
</organism>
<evidence type="ECO:0000313" key="2">
    <source>
        <dbReference type="EMBL" id="GCC44895.1"/>
    </source>
</evidence>
<feature type="non-terminal residue" evidence="2">
    <location>
        <position position="49"/>
    </location>
</feature>
<dbReference type="EMBL" id="BEZZ01141691">
    <property type="protein sequence ID" value="GCC44895.1"/>
    <property type="molecule type" value="Genomic_DNA"/>
</dbReference>
<name>A0A401TQI7_CHIPU</name>
<gene>
    <name evidence="2" type="ORF">chiPu_0028838</name>
</gene>
<evidence type="ECO:0000313" key="3">
    <source>
        <dbReference type="Proteomes" id="UP000287033"/>
    </source>
</evidence>
<dbReference type="Proteomes" id="UP000287033">
    <property type="component" value="Unassembled WGS sequence"/>
</dbReference>
<reference evidence="2 3" key="1">
    <citation type="journal article" date="2018" name="Nat. Ecol. Evol.">
        <title>Shark genomes provide insights into elasmobranch evolution and the origin of vertebrates.</title>
        <authorList>
            <person name="Hara Y"/>
            <person name="Yamaguchi K"/>
            <person name="Onimaru K"/>
            <person name="Kadota M"/>
            <person name="Koyanagi M"/>
            <person name="Keeley SD"/>
            <person name="Tatsumi K"/>
            <person name="Tanaka K"/>
            <person name="Motone F"/>
            <person name="Kageyama Y"/>
            <person name="Nozu R"/>
            <person name="Adachi N"/>
            <person name="Nishimura O"/>
            <person name="Nakagawa R"/>
            <person name="Tanegashima C"/>
            <person name="Kiyatake I"/>
            <person name="Matsumoto R"/>
            <person name="Murakumo K"/>
            <person name="Nishida K"/>
            <person name="Terakita A"/>
            <person name="Kuratani S"/>
            <person name="Sato K"/>
            <person name="Hyodo S Kuraku.S."/>
        </authorList>
    </citation>
    <scope>NUCLEOTIDE SEQUENCE [LARGE SCALE GENOMIC DNA]</scope>
</reference>
<comment type="caution">
    <text evidence="2">The sequence shown here is derived from an EMBL/GenBank/DDBJ whole genome shotgun (WGS) entry which is preliminary data.</text>
</comment>
<sequence length="49" mass="4924">METAGGQPPPTANPGARDRCTVSGHAPRLHGDQRGGRSHMLPAPGGGPL</sequence>
<proteinExistence type="predicted"/>
<protein>
    <submittedName>
        <fullName evidence="2">Uncharacterized protein</fullName>
    </submittedName>
</protein>
<accession>A0A401TQI7</accession>